<feature type="region of interest" description="Disordered" evidence="1">
    <location>
        <begin position="25"/>
        <end position="50"/>
    </location>
</feature>
<feature type="compositionally biased region" description="Basic and acidic residues" evidence="1">
    <location>
        <begin position="235"/>
        <end position="252"/>
    </location>
</feature>
<evidence type="ECO:0000313" key="3">
    <source>
        <dbReference type="Proteomes" id="UP000818029"/>
    </source>
</evidence>
<dbReference type="PANTHER" id="PTHR34482">
    <property type="entry name" value="DNA DAMAGE-INDUCIBLE PROTEIN 1-LIKE"/>
    <property type="match status" value="1"/>
</dbReference>
<reference evidence="3" key="1">
    <citation type="journal article" date="2020" name="Nat. Genet.">
        <title>Genomic diversifications of five Gossypium allopolyploid species and their impact on cotton improvement.</title>
        <authorList>
            <person name="Chen Z.J."/>
            <person name="Sreedasyam A."/>
            <person name="Ando A."/>
            <person name="Song Q."/>
            <person name="De Santiago L.M."/>
            <person name="Hulse-Kemp A.M."/>
            <person name="Ding M."/>
            <person name="Ye W."/>
            <person name="Kirkbride R.C."/>
            <person name="Jenkins J."/>
            <person name="Plott C."/>
            <person name="Lovell J."/>
            <person name="Lin Y.M."/>
            <person name="Vaughn R."/>
            <person name="Liu B."/>
            <person name="Simpson S."/>
            <person name="Scheffler B.E."/>
            <person name="Wen L."/>
            <person name="Saski C.A."/>
            <person name="Grover C.E."/>
            <person name="Hu G."/>
            <person name="Conover J.L."/>
            <person name="Carlson J.W."/>
            <person name="Shu S."/>
            <person name="Boston L.B."/>
            <person name="Williams M."/>
            <person name="Peterson D.G."/>
            <person name="McGee K."/>
            <person name="Jones D.C."/>
            <person name="Wendel J.F."/>
            <person name="Stelly D.M."/>
            <person name="Grimwood J."/>
            <person name="Schmutz J."/>
        </authorList>
    </citation>
    <scope>NUCLEOTIDE SEQUENCE [LARGE SCALE GENOMIC DNA]</scope>
    <source>
        <strain evidence="3">cv. TM-1</strain>
    </source>
</reference>
<dbReference type="Proteomes" id="UP000818029">
    <property type="component" value="Chromosome A07"/>
</dbReference>
<sequence length="369" mass="41581">MSTRGTHGLDTGGRGRGRRGIQAESFASDMIPNLDTSETPVSPITETGTKSQNCAAGDDALSQAMLQILERVAVANTRFGGRRSVMERLRSNGVEIFRSIAGVAPNVAEYWMEATERIMDDVDFTVEQKLKGAISLLRDEAYQWWLTGKYVGASYIDTRRSEFLNLTQEDHTVAEYEADFLRLSGYARGMVATEYEYCVRFENGLRDNLKVQITPQRERKFTVLIEKAKITEEVKRAKRQNRDRGKAKRDTEPSNVGMRPRKKARSSGPVRVGPTVALTGVVICQLCDRRYSDECWRSIRAYLRCESTEHRVKDCLLRGNQIQALVAKTAQPPREVQQPPRGQGQARGSNSMSRGQRAPDRDVRLTEAR</sequence>
<proteinExistence type="predicted"/>
<feature type="compositionally biased region" description="Low complexity" evidence="1">
    <location>
        <begin position="337"/>
        <end position="348"/>
    </location>
</feature>
<dbReference type="RefSeq" id="XP_016704181.1">
    <property type="nucleotide sequence ID" value="XM_016848692.2"/>
</dbReference>
<dbReference type="PaxDb" id="3635-A0A1U8KNY1"/>
<organism evidence="3 4">
    <name type="scientific">Gossypium hirsutum</name>
    <name type="common">Upland cotton</name>
    <name type="synonym">Gossypium mexicanum</name>
    <dbReference type="NCBI Taxonomy" id="3635"/>
    <lineage>
        <taxon>Eukaryota</taxon>
        <taxon>Viridiplantae</taxon>
        <taxon>Streptophyta</taxon>
        <taxon>Embryophyta</taxon>
        <taxon>Tracheophyta</taxon>
        <taxon>Spermatophyta</taxon>
        <taxon>Magnoliopsida</taxon>
        <taxon>eudicotyledons</taxon>
        <taxon>Gunneridae</taxon>
        <taxon>Pentapetalae</taxon>
        <taxon>rosids</taxon>
        <taxon>malvids</taxon>
        <taxon>Malvales</taxon>
        <taxon>Malvaceae</taxon>
        <taxon>Malvoideae</taxon>
        <taxon>Gossypium</taxon>
    </lineage>
</organism>
<dbReference type="PANTHER" id="PTHR34482:SF36">
    <property type="entry name" value="RETROTRANSPOSON GAG DOMAIN-CONTAINING PROTEIN"/>
    <property type="match status" value="1"/>
</dbReference>
<dbReference type="AlphaFoldDB" id="A0A1U8KNY1"/>
<evidence type="ECO:0000313" key="4">
    <source>
        <dbReference type="RefSeq" id="XP_016704181.1"/>
    </source>
</evidence>
<dbReference type="KEGG" id="ghi:107919174"/>
<name>A0A1U8KNY1_GOSHI</name>
<dbReference type="Pfam" id="PF03732">
    <property type="entry name" value="Retrotrans_gag"/>
    <property type="match status" value="1"/>
</dbReference>
<gene>
    <name evidence="4" type="primary">LOC107919174</name>
</gene>
<reference evidence="4" key="2">
    <citation type="submission" date="2025-08" db="UniProtKB">
        <authorList>
            <consortium name="RefSeq"/>
        </authorList>
    </citation>
    <scope>IDENTIFICATION</scope>
</reference>
<feature type="region of interest" description="Disordered" evidence="1">
    <location>
        <begin position="1"/>
        <end position="20"/>
    </location>
</feature>
<protein>
    <recommendedName>
        <fullName evidence="2">Retrotransposon gag domain-containing protein</fullName>
    </recommendedName>
</protein>
<accession>A0A1U8KNY1</accession>
<feature type="compositionally biased region" description="Basic and acidic residues" evidence="1">
    <location>
        <begin position="357"/>
        <end position="369"/>
    </location>
</feature>
<evidence type="ECO:0000256" key="1">
    <source>
        <dbReference type="SAM" id="MobiDB-lite"/>
    </source>
</evidence>
<keyword evidence="3" id="KW-1185">Reference proteome</keyword>
<dbReference type="InterPro" id="IPR005162">
    <property type="entry name" value="Retrotrans_gag_dom"/>
</dbReference>
<feature type="compositionally biased region" description="Polar residues" evidence="1">
    <location>
        <begin position="34"/>
        <end position="50"/>
    </location>
</feature>
<feature type="region of interest" description="Disordered" evidence="1">
    <location>
        <begin position="235"/>
        <end position="271"/>
    </location>
</feature>
<dbReference type="GeneID" id="107919174"/>
<evidence type="ECO:0000259" key="2">
    <source>
        <dbReference type="Pfam" id="PF03732"/>
    </source>
</evidence>
<feature type="region of interest" description="Disordered" evidence="1">
    <location>
        <begin position="328"/>
        <end position="369"/>
    </location>
</feature>
<feature type="domain" description="Retrotransposon gag" evidence="2">
    <location>
        <begin position="148"/>
        <end position="207"/>
    </location>
</feature>